<dbReference type="GO" id="GO:0009236">
    <property type="term" value="P:cobalamin biosynthetic process"/>
    <property type="evidence" value="ECO:0007669"/>
    <property type="project" value="InterPro"/>
</dbReference>
<keyword evidence="4" id="KW-0456">Lyase</keyword>
<accession>A0A1T4XEF7</accession>
<dbReference type="RefSeq" id="WP_078784702.1">
    <property type="nucleotide sequence ID" value="NZ_FUYF01000009.1"/>
</dbReference>
<feature type="chain" id="PRO_5013295630" evidence="1">
    <location>
        <begin position="22"/>
        <end position="334"/>
    </location>
</feature>
<dbReference type="PANTHER" id="PTHR37477:SF1">
    <property type="entry name" value="COBALT-PRECORRIN-5A HYDROLASE"/>
    <property type="match status" value="1"/>
</dbReference>
<keyword evidence="5" id="KW-1185">Reference proteome</keyword>
<evidence type="ECO:0000259" key="2">
    <source>
        <dbReference type="Pfam" id="PF01890"/>
    </source>
</evidence>
<dbReference type="AlphaFoldDB" id="A0A1T4XEF7"/>
<name>A0A1T4XEF7_9FIRM</name>
<evidence type="ECO:0000313" key="5">
    <source>
        <dbReference type="Proteomes" id="UP000190286"/>
    </source>
</evidence>
<dbReference type="Proteomes" id="UP000190286">
    <property type="component" value="Unassembled WGS sequence"/>
</dbReference>
<dbReference type="GO" id="GO:0016829">
    <property type="term" value="F:lyase activity"/>
    <property type="evidence" value="ECO:0007669"/>
    <property type="project" value="UniProtKB-KW"/>
</dbReference>
<feature type="signal peptide" evidence="1">
    <location>
        <begin position="1"/>
        <end position="21"/>
    </location>
</feature>
<dbReference type="Pfam" id="PF01890">
    <property type="entry name" value="CbiG_C"/>
    <property type="match status" value="1"/>
</dbReference>
<dbReference type="SUPFAM" id="SSF159672">
    <property type="entry name" value="CbiG N-terminal domain-like"/>
    <property type="match status" value="1"/>
</dbReference>
<reference evidence="4 5" key="1">
    <citation type="submission" date="2017-02" db="EMBL/GenBank/DDBJ databases">
        <authorList>
            <person name="Peterson S.W."/>
        </authorList>
    </citation>
    <scope>NUCLEOTIDE SEQUENCE [LARGE SCALE GENOMIC DNA]</scope>
    <source>
        <strain evidence="4 5">ATCC 27749</strain>
    </source>
</reference>
<dbReference type="GeneID" id="93338243"/>
<feature type="domain" description="CobE/GbiG C-terminal" evidence="2">
    <location>
        <begin position="203"/>
        <end position="319"/>
    </location>
</feature>
<dbReference type="InterPro" id="IPR052553">
    <property type="entry name" value="CbiG_hydrolase"/>
</dbReference>
<dbReference type="Gene3D" id="3.30.420.180">
    <property type="entry name" value="CobE/GbiG C-terminal domain"/>
    <property type="match status" value="1"/>
</dbReference>
<dbReference type="STRING" id="745368.SAMN02745178_01786"/>
<dbReference type="InterPro" id="IPR021744">
    <property type="entry name" value="CbiG_N"/>
</dbReference>
<sequence length="334" mass="34648">MTCAYIAFTARGLALAQQLAAACPGSVARGGADGVRLTDWTAAQFAQSDALIFVGAAGIAVRAIAPHCRSKAADPAVVVLDEGGQFAIPLLSGHLGGANELAQRLAAVCHAVPVITTATDGRGVFAVDEWAKRQNCAVAEPERIRCVSGALLAGQSVCYAADWAVSGTPPAGVEPAAAADRADFALTLTPTGEALHLIPRIAVLGVGCKRGTTAEKLETAFAAFCAEHHFAPQGIVRAASIDLKKDEPGLAAFCRAHGWEMDFYTAAALRTAKGRFTSSGFVQSITGVDNVCERAAVLAADGVLFIPKWARDGVTLAVALAPFAPDWRWKNDEP</sequence>
<dbReference type="SUPFAM" id="SSF159664">
    <property type="entry name" value="CobE/GbiG C-terminal domain-like"/>
    <property type="match status" value="1"/>
</dbReference>
<feature type="domain" description="Cobalamin synthesis G N-terminal" evidence="3">
    <location>
        <begin position="40"/>
        <end position="120"/>
    </location>
</feature>
<dbReference type="EMBL" id="FUYF01000009">
    <property type="protein sequence ID" value="SKA87922.1"/>
    <property type="molecule type" value="Genomic_DNA"/>
</dbReference>
<evidence type="ECO:0000256" key="1">
    <source>
        <dbReference type="SAM" id="SignalP"/>
    </source>
</evidence>
<keyword evidence="1" id="KW-0732">Signal</keyword>
<gene>
    <name evidence="4" type="ORF">SAMN02745178_01786</name>
</gene>
<dbReference type="OrthoDB" id="9781023at2"/>
<dbReference type="Gene3D" id="3.40.50.11220">
    <property type="match status" value="1"/>
</dbReference>
<dbReference type="InterPro" id="IPR036518">
    <property type="entry name" value="CobE/GbiG_C_sf"/>
</dbReference>
<proteinExistence type="predicted"/>
<evidence type="ECO:0000313" key="4">
    <source>
        <dbReference type="EMBL" id="SKA87922.1"/>
    </source>
</evidence>
<organism evidence="4 5">
    <name type="scientific">Gemmiger formicilis</name>
    <dbReference type="NCBI Taxonomy" id="745368"/>
    <lineage>
        <taxon>Bacteria</taxon>
        <taxon>Bacillati</taxon>
        <taxon>Bacillota</taxon>
        <taxon>Clostridia</taxon>
        <taxon>Eubacteriales</taxon>
        <taxon>Gemmiger</taxon>
    </lineage>
</organism>
<dbReference type="PANTHER" id="PTHR37477">
    <property type="entry name" value="COBALT-PRECORRIN-5A HYDROLASE"/>
    <property type="match status" value="1"/>
</dbReference>
<dbReference type="Pfam" id="PF11760">
    <property type="entry name" value="CbiG_N"/>
    <property type="match status" value="1"/>
</dbReference>
<protein>
    <submittedName>
        <fullName evidence="4">Cobalt-precorrin 5A acetaldehyde-lyase</fullName>
    </submittedName>
</protein>
<dbReference type="InterPro" id="IPR038029">
    <property type="entry name" value="GbiG_N_sf"/>
</dbReference>
<dbReference type="InterPro" id="IPR002750">
    <property type="entry name" value="CobE/GbiG_C"/>
</dbReference>
<evidence type="ECO:0000259" key="3">
    <source>
        <dbReference type="Pfam" id="PF11760"/>
    </source>
</evidence>